<organism evidence="2 3">
    <name type="scientific">Paramecium primaurelia</name>
    <dbReference type="NCBI Taxonomy" id="5886"/>
    <lineage>
        <taxon>Eukaryota</taxon>
        <taxon>Sar</taxon>
        <taxon>Alveolata</taxon>
        <taxon>Ciliophora</taxon>
        <taxon>Intramacronucleata</taxon>
        <taxon>Oligohymenophorea</taxon>
        <taxon>Peniculida</taxon>
        <taxon>Parameciidae</taxon>
        <taxon>Paramecium</taxon>
    </lineage>
</organism>
<name>A0A8S1LFS8_PARPR</name>
<accession>A0A8S1LFS8</accession>
<dbReference type="AlphaFoldDB" id="A0A8S1LFS8"/>
<reference evidence="2" key="1">
    <citation type="submission" date="2021-01" db="EMBL/GenBank/DDBJ databases">
        <authorList>
            <consortium name="Genoscope - CEA"/>
            <person name="William W."/>
        </authorList>
    </citation>
    <scope>NUCLEOTIDE SEQUENCE</scope>
</reference>
<dbReference type="Proteomes" id="UP000688137">
    <property type="component" value="Unassembled WGS sequence"/>
</dbReference>
<dbReference type="EMBL" id="CAJJDM010000031">
    <property type="protein sequence ID" value="CAD8061774.1"/>
    <property type="molecule type" value="Genomic_DNA"/>
</dbReference>
<evidence type="ECO:0000256" key="1">
    <source>
        <dbReference type="SAM" id="MobiDB-lite"/>
    </source>
</evidence>
<evidence type="ECO:0000313" key="2">
    <source>
        <dbReference type="EMBL" id="CAD8061774.1"/>
    </source>
</evidence>
<proteinExistence type="predicted"/>
<evidence type="ECO:0000313" key="3">
    <source>
        <dbReference type="Proteomes" id="UP000688137"/>
    </source>
</evidence>
<feature type="compositionally biased region" description="Basic and acidic residues" evidence="1">
    <location>
        <begin position="55"/>
        <end position="65"/>
    </location>
</feature>
<keyword evidence="3" id="KW-1185">Reference proteome</keyword>
<sequence>MGVCTSNNQNSYFINNTNQKLNREQNQDNYEPPCFEEEQIHRDSFNSETSLLDTDELHQNSERATQEQSQRKFVNRIVSLHDTPNSKRYYFVYDQMYNVRRKVPKLKTINQSTLIQKRKSQIF</sequence>
<comment type="caution">
    <text evidence="2">The sequence shown here is derived from an EMBL/GenBank/DDBJ whole genome shotgun (WGS) entry which is preliminary data.</text>
</comment>
<protein>
    <submittedName>
        <fullName evidence="2">Uncharacterized protein</fullName>
    </submittedName>
</protein>
<gene>
    <name evidence="2" type="ORF">PPRIM_AZ9-3.1.T0320137</name>
</gene>
<feature type="region of interest" description="Disordered" evidence="1">
    <location>
        <begin position="45"/>
        <end position="70"/>
    </location>
</feature>